<reference evidence="7 8" key="1">
    <citation type="journal article" date="2012" name="Proc. Natl. Acad. Sci. U.S.A.">
        <title>Comparative genomics of Ceriporiopsis subvermispora and Phanerochaete chrysosporium provide insight into selective ligninolysis.</title>
        <authorList>
            <person name="Fernandez-Fueyo E."/>
            <person name="Ruiz-Duenas F.J."/>
            <person name="Ferreira P."/>
            <person name="Floudas D."/>
            <person name="Hibbett D.S."/>
            <person name="Canessa P."/>
            <person name="Larrondo L.F."/>
            <person name="James T.Y."/>
            <person name="Seelenfreund D."/>
            <person name="Lobos S."/>
            <person name="Polanco R."/>
            <person name="Tello M."/>
            <person name="Honda Y."/>
            <person name="Watanabe T."/>
            <person name="Watanabe T."/>
            <person name="Ryu J.S."/>
            <person name="Kubicek C.P."/>
            <person name="Schmoll M."/>
            <person name="Gaskell J."/>
            <person name="Hammel K.E."/>
            <person name="St John F.J."/>
            <person name="Vanden Wymelenberg A."/>
            <person name="Sabat G."/>
            <person name="Splinter BonDurant S."/>
            <person name="Syed K."/>
            <person name="Yadav J.S."/>
            <person name="Doddapaneni H."/>
            <person name="Subramanian V."/>
            <person name="Lavin J.L."/>
            <person name="Oguiza J.A."/>
            <person name="Perez G."/>
            <person name="Pisabarro A.G."/>
            <person name="Ramirez L."/>
            <person name="Santoyo F."/>
            <person name="Master E."/>
            <person name="Coutinho P.M."/>
            <person name="Henrissat B."/>
            <person name="Lombard V."/>
            <person name="Magnuson J.K."/>
            <person name="Kuees U."/>
            <person name="Hori C."/>
            <person name="Igarashi K."/>
            <person name="Samejima M."/>
            <person name="Held B.W."/>
            <person name="Barry K.W."/>
            <person name="LaButti K.M."/>
            <person name="Lapidus A."/>
            <person name="Lindquist E.A."/>
            <person name="Lucas S.M."/>
            <person name="Riley R."/>
            <person name="Salamov A.A."/>
            <person name="Hoffmeister D."/>
            <person name="Schwenk D."/>
            <person name="Hadar Y."/>
            <person name="Yarden O."/>
            <person name="de Vries R.P."/>
            <person name="Wiebenga A."/>
            <person name="Stenlid J."/>
            <person name="Eastwood D."/>
            <person name="Grigoriev I.V."/>
            <person name="Berka R.M."/>
            <person name="Blanchette R.A."/>
            <person name="Kersten P."/>
            <person name="Martinez A.T."/>
            <person name="Vicuna R."/>
            <person name="Cullen D."/>
        </authorList>
    </citation>
    <scope>NUCLEOTIDE SEQUENCE [LARGE SCALE GENOMIC DNA]</scope>
    <source>
        <strain evidence="7 8">B</strain>
    </source>
</reference>
<evidence type="ECO:0000256" key="6">
    <source>
        <dbReference type="SAM" id="Phobius"/>
    </source>
</evidence>
<feature type="transmembrane region" description="Helical" evidence="6">
    <location>
        <begin position="38"/>
        <end position="57"/>
    </location>
</feature>
<dbReference type="PANTHER" id="PTHR42718:SF9">
    <property type="entry name" value="MAJOR FACILITATOR SUPERFAMILY MULTIDRUG TRANSPORTER MFSC"/>
    <property type="match status" value="1"/>
</dbReference>
<keyword evidence="4 6" id="KW-1133">Transmembrane helix</keyword>
<organism evidence="7 8">
    <name type="scientific">Ceriporiopsis subvermispora (strain B)</name>
    <name type="common">White-rot fungus</name>
    <name type="synonym">Gelatoporia subvermispora</name>
    <dbReference type="NCBI Taxonomy" id="914234"/>
    <lineage>
        <taxon>Eukaryota</taxon>
        <taxon>Fungi</taxon>
        <taxon>Dikarya</taxon>
        <taxon>Basidiomycota</taxon>
        <taxon>Agaricomycotina</taxon>
        <taxon>Agaricomycetes</taxon>
        <taxon>Polyporales</taxon>
        <taxon>Gelatoporiaceae</taxon>
        <taxon>Gelatoporia</taxon>
    </lineage>
</organism>
<evidence type="ECO:0000256" key="1">
    <source>
        <dbReference type="ARBA" id="ARBA00004141"/>
    </source>
</evidence>
<evidence type="ECO:0000256" key="3">
    <source>
        <dbReference type="ARBA" id="ARBA00022692"/>
    </source>
</evidence>
<dbReference type="InterPro" id="IPR036259">
    <property type="entry name" value="MFS_trans_sf"/>
</dbReference>
<evidence type="ECO:0000256" key="4">
    <source>
        <dbReference type="ARBA" id="ARBA00022989"/>
    </source>
</evidence>
<feature type="transmembrane region" description="Helical" evidence="6">
    <location>
        <begin position="7"/>
        <end position="32"/>
    </location>
</feature>
<evidence type="ECO:0008006" key="9">
    <source>
        <dbReference type="Google" id="ProtNLM"/>
    </source>
</evidence>
<gene>
    <name evidence="7" type="ORF">CERSUDRAFT_96087</name>
</gene>
<keyword evidence="2" id="KW-0813">Transport</keyword>
<evidence type="ECO:0000313" key="8">
    <source>
        <dbReference type="Proteomes" id="UP000016930"/>
    </source>
</evidence>
<dbReference type="SUPFAM" id="SSF103473">
    <property type="entry name" value="MFS general substrate transporter"/>
    <property type="match status" value="1"/>
</dbReference>
<keyword evidence="5 6" id="KW-0472">Membrane</keyword>
<dbReference type="EMBL" id="KB445799">
    <property type="protein sequence ID" value="EMD35863.1"/>
    <property type="molecule type" value="Genomic_DNA"/>
</dbReference>
<dbReference type="GO" id="GO:0016020">
    <property type="term" value="C:membrane"/>
    <property type="evidence" value="ECO:0007669"/>
    <property type="project" value="UniProtKB-SubCell"/>
</dbReference>
<evidence type="ECO:0000256" key="5">
    <source>
        <dbReference type="ARBA" id="ARBA00023136"/>
    </source>
</evidence>
<sequence>MPVATGWIIILEWIILFGESVPIIATILLALANSPDKYLSYVLRAFFLVPGGAVLTYNHANIAILRTSPASVADTVGVNFNCALQLRSAVGIAAVGAITASVEKAHRDRTSYQGRAAAFWFLLGIDGAEVLAMLVFYRIDKEDLVTNEELAKKAVDLEHVPADVDL</sequence>
<protein>
    <recommendedName>
        <fullName evidence="9">Major facilitator superfamily (MFS) profile domain-containing protein</fullName>
    </recommendedName>
</protein>
<dbReference type="STRING" id="914234.M2QFP3"/>
<name>M2QFP3_CERS8</name>
<accession>M2QFP3</accession>
<evidence type="ECO:0000313" key="7">
    <source>
        <dbReference type="EMBL" id="EMD35863.1"/>
    </source>
</evidence>
<dbReference type="OrthoDB" id="440755at2759"/>
<keyword evidence="3 6" id="KW-0812">Transmembrane</keyword>
<dbReference type="AlphaFoldDB" id="M2QFP3"/>
<keyword evidence="8" id="KW-1185">Reference proteome</keyword>
<evidence type="ECO:0000256" key="2">
    <source>
        <dbReference type="ARBA" id="ARBA00022448"/>
    </source>
</evidence>
<dbReference type="Proteomes" id="UP000016930">
    <property type="component" value="Unassembled WGS sequence"/>
</dbReference>
<dbReference type="PANTHER" id="PTHR42718">
    <property type="entry name" value="MAJOR FACILITATOR SUPERFAMILY MULTIDRUG TRANSPORTER MFSC"/>
    <property type="match status" value="1"/>
</dbReference>
<feature type="transmembrane region" description="Helical" evidence="6">
    <location>
        <begin position="117"/>
        <end position="139"/>
    </location>
</feature>
<comment type="subcellular location">
    <subcellularLocation>
        <location evidence="1">Membrane</location>
        <topology evidence="1">Multi-pass membrane protein</topology>
    </subcellularLocation>
</comment>
<proteinExistence type="predicted"/>
<dbReference type="HOGENOM" id="CLU_1602491_0_0_1"/>